<reference evidence="2" key="1">
    <citation type="submission" date="2021-10" db="EMBL/GenBank/DDBJ databases">
        <authorList>
            <person name="Criscuolo A."/>
        </authorList>
    </citation>
    <scope>NUCLEOTIDE SEQUENCE</scope>
    <source>
        <strain evidence="2">CIP111885</strain>
    </source>
</reference>
<dbReference type="EMBL" id="CAKJTG010000006">
    <property type="protein sequence ID" value="CAG9607730.1"/>
    <property type="molecule type" value="Genomic_DNA"/>
</dbReference>
<evidence type="ECO:0000313" key="3">
    <source>
        <dbReference type="Proteomes" id="UP000789845"/>
    </source>
</evidence>
<dbReference type="PANTHER" id="PTHR10404">
    <property type="entry name" value="N-ACETYLATED-ALPHA-LINKED ACIDIC DIPEPTIDASE"/>
    <property type="match status" value="1"/>
</dbReference>
<feature type="domain" description="Peptidase M28" evidence="1">
    <location>
        <begin position="200"/>
        <end position="398"/>
    </location>
</feature>
<dbReference type="InterPro" id="IPR039373">
    <property type="entry name" value="Peptidase_M28B"/>
</dbReference>
<dbReference type="GO" id="GO:0004180">
    <property type="term" value="F:carboxypeptidase activity"/>
    <property type="evidence" value="ECO:0007669"/>
    <property type="project" value="TreeGrafter"/>
</dbReference>
<gene>
    <name evidence="2" type="ORF">NEOCIP111885_01422</name>
</gene>
<dbReference type="InterPro" id="IPR007484">
    <property type="entry name" value="Peptidase_M28"/>
</dbReference>
<evidence type="ECO:0000313" key="2">
    <source>
        <dbReference type="EMBL" id="CAG9607730.1"/>
    </source>
</evidence>
<dbReference type="Pfam" id="PF04389">
    <property type="entry name" value="Peptidase_M28"/>
    <property type="match status" value="1"/>
</dbReference>
<dbReference type="AlphaFoldDB" id="A0A9C7G935"/>
<dbReference type="Gene3D" id="3.40.630.10">
    <property type="entry name" value="Zn peptidases"/>
    <property type="match status" value="1"/>
</dbReference>
<comment type="caution">
    <text evidence="2">The sequence shown here is derived from an EMBL/GenBank/DDBJ whole genome shotgun (WGS) entry which is preliminary data.</text>
</comment>
<sequence>MRIVDEVCQERLMEHTTFISKEVRSSGSEEELRAFQYIQQQLESIGLRTELTFQEAYISLPAEAEIQLDGTPVPCITHSMAASTTESGIEGKLITLEESEDWPRLDGKIVLLQGIALPSTVEKVERLGAIGAIFVNGPHTHEMIVSTVWGNPTPDAIYPTIPVLSVNNDSRDFLEQQEGQICWIRSKVDTAWRKIPCLTAELKGTIEPDKFLLFSGHVDSWHYGAMDNATANATMLEVARVLTNHRADLRRSIRFAFWSGHSHGRYAGSAAYCDTHWEDMYDHCFMHVYVDSVGGKGATILAESNCMEETKGMAAEVLAHFSEEKYIGKRFARAGDQSFWGTGVPSLYMGMSEQPLSDEPAAQALFKIFGGENAGGFGWWWHTTEDTIDKIDAAHLTRDCQIYVATIHKACSCPVIPIDQRAAVNQIRKEIENYQKIANGKIDLSVTLNRLSELQLGLEKLYEKIDKKPGKAVSEDVETFNIQIMQLSRLLVPLQYVAGDQFDHDKAIYQAPIPQLAPIHQLAKIEEGTNEYYQWKTHLTRRINHLNHTLRQANRHIATVL</sequence>
<dbReference type="RefSeq" id="WP_230495984.1">
    <property type="nucleotide sequence ID" value="NZ_CAKJTG010000006.1"/>
</dbReference>
<dbReference type="SUPFAM" id="SSF53187">
    <property type="entry name" value="Zn-dependent exopeptidases"/>
    <property type="match status" value="1"/>
</dbReference>
<keyword evidence="3" id="KW-1185">Reference proteome</keyword>
<dbReference type="Proteomes" id="UP000789845">
    <property type="component" value="Unassembled WGS sequence"/>
</dbReference>
<proteinExistence type="predicted"/>
<dbReference type="PANTHER" id="PTHR10404:SF46">
    <property type="entry name" value="VACUOLAR PROTEIN SORTING-ASSOCIATED PROTEIN 70"/>
    <property type="match status" value="1"/>
</dbReference>
<organism evidence="2 3">
    <name type="scientific">Pseudoneobacillus rhizosphaerae</name>
    <dbReference type="NCBI Taxonomy" id="2880968"/>
    <lineage>
        <taxon>Bacteria</taxon>
        <taxon>Bacillati</taxon>
        <taxon>Bacillota</taxon>
        <taxon>Bacilli</taxon>
        <taxon>Bacillales</taxon>
        <taxon>Bacillaceae</taxon>
        <taxon>Pseudoneobacillus</taxon>
    </lineage>
</organism>
<protein>
    <recommendedName>
        <fullName evidence="1">Peptidase M28 domain-containing protein</fullName>
    </recommendedName>
</protein>
<accession>A0A9C7G935</accession>
<evidence type="ECO:0000259" key="1">
    <source>
        <dbReference type="Pfam" id="PF04389"/>
    </source>
</evidence>
<dbReference type="Gene3D" id="3.50.30.30">
    <property type="match status" value="1"/>
</dbReference>
<name>A0A9C7G935_9BACI</name>